<dbReference type="InterPro" id="IPR003313">
    <property type="entry name" value="AraC-bd"/>
</dbReference>
<keyword evidence="2 5" id="KW-0238">DNA-binding</keyword>
<evidence type="ECO:0000313" key="6">
    <source>
        <dbReference type="Proteomes" id="UP000245535"/>
    </source>
</evidence>
<dbReference type="Proteomes" id="UP000245535">
    <property type="component" value="Unassembled WGS sequence"/>
</dbReference>
<gene>
    <name evidence="5" type="ORF">BC781_101982</name>
</gene>
<dbReference type="Gene3D" id="1.10.10.60">
    <property type="entry name" value="Homeodomain-like"/>
    <property type="match status" value="1"/>
</dbReference>
<dbReference type="PANTHER" id="PTHR43280:SF32">
    <property type="entry name" value="TRANSCRIPTIONAL REGULATORY PROTEIN"/>
    <property type="match status" value="1"/>
</dbReference>
<dbReference type="Gene3D" id="2.60.120.10">
    <property type="entry name" value="Jelly Rolls"/>
    <property type="match status" value="1"/>
</dbReference>
<dbReference type="Pfam" id="PF12833">
    <property type="entry name" value="HTH_18"/>
    <property type="match status" value="1"/>
</dbReference>
<feature type="domain" description="HTH araC/xylS-type" evidence="4">
    <location>
        <begin position="191"/>
        <end position="289"/>
    </location>
</feature>
<comment type="caution">
    <text evidence="5">The sequence shown here is derived from an EMBL/GenBank/DDBJ whole genome shotgun (WGS) entry which is preliminary data.</text>
</comment>
<dbReference type="GO" id="GO:0003700">
    <property type="term" value="F:DNA-binding transcription factor activity"/>
    <property type="evidence" value="ECO:0007669"/>
    <property type="project" value="InterPro"/>
</dbReference>
<name>A0A315ZGH5_SEDFL</name>
<dbReference type="SMART" id="SM00342">
    <property type="entry name" value="HTH_ARAC"/>
    <property type="match status" value="1"/>
</dbReference>
<dbReference type="InterPro" id="IPR014710">
    <property type="entry name" value="RmlC-like_jellyroll"/>
</dbReference>
<dbReference type="AlphaFoldDB" id="A0A315ZGH5"/>
<dbReference type="SUPFAM" id="SSF46689">
    <property type="entry name" value="Homeodomain-like"/>
    <property type="match status" value="1"/>
</dbReference>
<keyword evidence="1" id="KW-0805">Transcription regulation</keyword>
<sequence length="293" mass="34429">MKDLIQKYELTDNEAHDVPFLLKSMQEIEARNGYKADKPHRHEYYTILWTQKGKGTHLIDFESYQMAPNFIFFVSPHQVHQVVAEQGMQGYVLTFSQEFIQLNGISEHFISHLKIFRNSNENPPLEIDEEKAQKLQFFIDEMLQLQIHANEFNYAALGAYLKLFLIECNQSCNLTIDNSNTSLVKGKELVQQFKNLLEVHFSKEHKVQFYAEQMFITAKYLNEVLVKYTSTKAKEFIQDRIILEAKRMIHFSDENNKEIAFALGFEDPAHLSKMFKKCTDMSMTEFRNLPTQF</sequence>
<accession>A0A315ZGH5</accession>
<reference evidence="5 6" key="1">
    <citation type="submission" date="2018-03" db="EMBL/GenBank/DDBJ databases">
        <title>Genomic Encyclopedia of Archaeal and Bacterial Type Strains, Phase II (KMG-II): from individual species to whole genera.</title>
        <authorList>
            <person name="Goeker M."/>
        </authorList>
    </citation>
    <scope>NUCLEOTIDE SEQUENCE [LARGE SCALE GENOMIC DNA]</scope>
    <source>
        <strain evidence="5 6">DSM 28229</strain>
    </source>
</reference>
<evidence type="ECO:0000256" key="3">
    <source>
        <dbReference type="ARBA" id="ARBA00023163"/>
    </source>
</evidence>
<dbReference type="PANTHER" id="PTHR43280">
    <property type="entry name" value="ARAC-FAMILY TRANSCRIPTIONAL REGULATOR"/>
    <property type="match status" value="1"/>
</dbReference>
<dbReference type="InterPro" id="IPR018060">
    <property type="entry name" value="HTH_AraC"/>
</dbReference>
<evidence type="ECO:0000256" key="1">
    <source>
        <dbReference type="ARBA" id="ARBA00023015"/>
    </source>
</evidence>
<dbReference type="PROSITE" id="PS01124">
    <property type="entry name" value="HTH_ARAC_FAMILY_2"/>
    <property type="match status" value="1"/>
</dbReference>
<dbReference type="GO" id="GO:0043565">
    <property type="term" value="F:sequence-specific DNA binding"/>
    <property type="evidence" value="ECO:0007669"/>
    <property type="project" value="InterPro"/>
</dbReference>
<dbReference type="EMBL" id="QGDO01000001">
    <property type="protein sequence ID" value="PWJ44611.1"/>
    <property type="molecule type" value="Genomic_DNA"/>
</dbReference>
<evidence type="ECO:0000259" key="4">
    <source>
        <dbReference type="PROSITE" id="PS01124"/>
    </source>
</evidence>
<evidence type="ECO:0000313" key="5">
    <source>
        <dbReference type="EMBL" id="PWJ44611.1"/>
    </source>
</evidence>
<proteinExistence type="predicted"/>
<dbReference type="Pfam" id="PF02311">
    <property type="entry name" value="AraC_binding"/>
    <property type="match status" value="1"/>
</dbReference>
<dbReference type="OrthoDB" id="9793451at2"/>
<dbReference type="InterPro" id="IPR037923">
    <property type="entry name" value="HTH-like"/>
</dbReference>
<dbReference type="SUPFAM" id="SSF51215">
    <property type="entry name" value="Regulatory protein AraC"/>
    <property type="match status" value="1"/>
</dbReference>
<keyword evidence="6" id="KW-1185">Reference proteome</keyword>
<organism evidence="5 6">
    <name type="scientific">Sediminitomix flava</name>
    <dbReference type="NCBI Taxonomy" id="379075"/>
    <lineage>
        <taxon>Bacteria</taxon>
        <taxon>Pseudomonadati</taxon>
        <taxon>Bacteroidota</taxon>
        <taxon>Cytophagia</taxon>
        <taxon>Cytophagales</taxon>
        <taxon>Flammeovirgaceae</taxon>
        <taxon>Sediminitomix</taxon>
    </lineage>
</organism>
<keyword evidence="3" id="KW-0804">Transcription</keyword>
<evidence type="ECO:0000256" key="2">
    <source>
        <dbReference type="ARBA" id="ARBA00023125"/>
    </source>
</evidence>
<dbReference type="InterPro" id="IPR009057">
    <property type="entry name" value="Homeodomain-like_sf"/>
</dbReference>
<dbReference type="RefSeq" id="WP_109616093.1">
    <property type="nucleotide sequence ID" value="NZ_QGDO01000001.1"/>
</dbReference>
<protein>
    <submittedName>
        <fullName evidence="5">AraC-like DNA-binding protein</fullName>
    </submittedName>
</protein>